<reference evidence="2 3" key="1">
    <citation type="submission" date="2018-07" db="EMBL/GenBank/DDBJ databases">
        <title>Leeuwenhoekiella genomics.</title>
        <authorList>
            <person name="Tahon G."/>
            <person name="Willems A."/>
        </authorList>
    </citation>
    <scope>NUCLEOTIDE SEQUENCE [LARGE SCALE GENOMIC DNA]</scope>
    <source>
        <strain evidence="2 3">LMG 22550</strain>
    </source>
</reference>
<gene>
    <name evidence="2" type="ORF">DSM00_1176</name>
</gene>
<proteinExistence type="predicted"/>
<protein>
    <submittedName>
        <fullName evidence="2">Uncharacterized protein</fullName>
    </submittedName>
</protein>
<organism evidence="2 3">
    <name type="scientific">Leeuwenhoekiella aequorea</name>
    <dbReference type="NCBI Taxonomy" id="283736"/>
    <lineage>
        <taxon>Bacteria</taxon>
        <taxon>Pseudomonadati</taxon>
        <taxon>Bacteroidota</taxon>
        <taxon>Flavobacteriia</taxon>
        <taxon>Flavobacteriales</taxon>
        <taxon>Flavobacteriaceae</taxon>
        <taxon>Leeuwenhoekiella</taxon>
    </lineage>
</organism>
<evidence type="ECO:0000313" key="2">
    <source>
        <dbReference type="EMBL" id="RXG23561.1"/>
    </source>
</evidence>
<dbReference type="EMBL" id="QOVM01000002">
    <property type="protein sequence ID" value="RXG23561.1"/>
    <property type="molecule type" value="Genomic_DNA"/>
</dbReference>
<accession>A0A4Q0PAK0</accession>
<dbReference type="AlphaFoldDB" id="A0A4Q0PAK0"/>
<feature type="chain" id="PRO_5020958612" evidence="1">
    <location>
        <begin position="22"/>
        <end position="144"/>
    </location>
</feature>
<name>A0A4Q0PAK0_9FLAO</name>
<keyword evidence="3" id="KW-1185">Reference proteome</keyword>
<dbReference type="PROSITE" id="PS51257">
    <property type="entry name" value="PROKAR_LIPOPROTEIN"/>
    <property type="match status" value="1"/>
</dbReference>
<evidence type="ECO:0000313" key="3">
    <source>
        <dbReference type="Proteomes" id="UP000289238"/>
    </source>
</evidence>
<dbReference type="Proteomes" id="UP000289238">
    <property type="component" value="Unassembled WGS sequence"/>
</dbReference>
<sequence length="144" mass="16627">MFRSIYLLIGLLILGSCSDNSDTAIQESENQTLRLNLVKMSGKTLNSEKSGSDMAWQEYYELKNEMRFTKIQIREGDTLQSQGNFDIVMIESDKYLKFTHDSEHEIIANCTGTTEELLEYTDSNSLESNWEDCRGSSLYYQFEN</sequence>
<evidence type="ECO:0000256" key="1">
    <source>
        <dbReference type="SAM" id="SignalP"/>
    </source>
</evidence>
<feature type="signal peptide" evidence="1">
    <location>
        <begin position="1"/>
        <end position="21"/>
    </location>
</feature>
<comment type="caution">
    <text evidence="2">The sequence shown here is derived from an EMBL/GenBank/DDBJ whole genome shotgun (WGS) entry which is preliminary data.</text>
</comment>
<keyword evidence="1" id="KW-0732">Signal</keyword>